<feature type="transmembrane region" description="Helical" evidence="1">
    <location>
        <begin position="92"/>
        <end position="109"/>
    </location>
</feature>
<feature type="transmembrane region" description="Helical" evidence="1">
    <location>
        <begin position="37"/>
        <end position="61"/>
    </location>
</feature>
<evidence type="ECO:0000313" key="2">
    <source>
        <dbReference type="EMBL" id="BDZ53858.1"/>
    </source>
</evidence>
<proteinExistence type="predicted"/>
<feature type="transmembrane region" description="Helical" evidence="1">
    <location>
        <begin position="121"/>
        <end position="144"/>
    </location>
</feature>
<evidence type="ECO:0008006" key="4">
    <source>
        <dbReference type="Google" id="ProtNLM"/>
    </source>
</evidence>
<organism evidence="2 3">
    <name type="scientific">Agromyces marinus</name>
    <dbReference type="NCBI Taxonomy" id="1389020"/>
    <lineage>
        <taxon>Bacteria</taxon>
        <taxon>Bacillati</taxon>
        <taxon>Actinomycetota</taxon>
        <taxon>Actinomycetes</taxon>
        <taxon>Micrococcales</taxon>
        <taxon>Microbacteriaceae</taxon>
        <taxon>Agromyces</taxon>
    </lineage>
</organism>
<keyword evidence="3" id="KW-1185">Reference proteome</keyword>
<evidence type="ECO:0000256" key="1">
    <source>
        <dbReference type="SAM" id="Phobius"/>
    </source>
</evidence>
<reference evidence="3" key="1">
    <citation type="journal article" date="2019" name="Int. J. Syst. Evol. Microbiol.">
        <title>The Global Catalogue of Microorganisms (GCM) 10K type strain sequencing project: providing services to taxonomists for standard genome sequencing and annotation.</title>
        <authorList>
            <consortium name="The Broad Institute Genomics Platform"/>
            <consortium name="The Broad Institute Genome Sequencing Center for Infectious Disease"/>
            <person name="Wu L."/>
            <person name="Ma J."/>
        </authorList>
    </citation>
    <scope>NUCLEOTIDE SEQUENCE [LARGE SCALE GENOMIC DNA]</scope>
    <source>
        <strain evidence="3">NBRC 109019</strain>
    </source>
</reference>
<keyword evidence="1" id="KW-0472">Membrane</keyword>
<dbReference type="EMBL" id="AP027734">
    <property type="protein sequence ID" value="BDZ53858.1"/>
    <property type="molecule type" value="Genomic_DNA"/>
</dbReference>
<protein>
    <recommendedName>
        <fullName evidence="4">DUF5134 domain-containing protein</fullName>
    </recommendedName>
</protein>
<sequence length="183" mass="18161">MLAGALAGTGATLARGRRLRALDAFAAVAMLAAMLDTALTGILPGVAWAGILVLAGLAIGVRSRVDRARSPASAPPRRPRPAGLGGRPLDDLHHALALIAAGWLVASAGRDGVGAPGETHAHVALALPAETFAVLTVVALGAWVAVRAMREGRSGVVHGVMAASMTVMLAAMAVPGLAAVLGA</sequence>
<dbReference type="Proteomes" id="UP001321477">
    <property type="component" value="Chromosome"/>
</dbReference>
<name>A0ABN6YEP6_9MICO</name>
<accession>A0ABN6YEP6</accession>
<keyword evidence="1" id="KW-1133">Transmembrane helix</keyword>
<feature type="transmembrane region" description="Helical" evidence="1">
    <location>
        <begin position="156"/>
        <end position="181"/>
    </location>
</feature>
<evidence type="ECO:0000313" key="3">
    <source>
        <dbReference type="Proteomes" id="UP001321477"/>
    </source>
</evidence>
<keyword evidence="1" id="KW-0812">Transmembrane</keyword>
<gene>
    <name evidence="2" type="ORF">GCM10025870_09310</name>
</gene>